<reference evidence="4 5" key="1">
    <citation type="journal article" date="2015" name="Sci. Rep.">
        <title>Chromosome-level genome map provides insights into diverse defense mechanisms in the medicinal fungus Ganoderma sinense.</title>
        <authorList>
            <person name="Zhu Y."/>
            <person name="Xu J."/>
            <person name="Sun C."/>
            <person name="Zhou S."/>
            <person name="Xu H."/>
            <person name="Nelson D.R."/>
            <person name="Qian J."/>
            <person name="Song J."/>
            <person name="Luo H."/>
            <person name="Xiang L."/>
            <person name="Li Y."/>
            <person name="Xu Z."/>
            <person name="Ji A."/>
            <person name="Wang L."/>
            <person name="Lu S."/>
            <person name="Hayward A."/>
            <person name="Sun W."/>
            <person name="Li X."/>
            <person name="Schwartz D.C."/>
            <person name="Wang Y."/>
            <person name="Chen S."/>
        </authorList>
    </citation>
    <scope>NUCLEOTIDE SEQUENCE [LARGE SCALE GENOMIC DNA]</scope>
    <source>
        <strain evidence="4 5">ZZ0214-1</strain>
    </source>
</reference>
<dbReference type="InterPro" id="IPR016161">
    <property type="entry name" value="Ald_DH/histidinol_DH"/>
</dbReference>
<evidence type="ECO:0000256" key="2">
    <source>
        <dbReference type="ARBA" id="ARBA00023002"/>
    </source>
</evidence>
<dbReference type="Pfam" id="PF00171">
    <property type="entry name" value="Aldedh"/>
    <property type="match status" value="1"/>
</dbReference>
<organism evidence="4 5">
    <name type="scientific">Ganoderma sinense ZZ0214-1</name>
    <dbReference type="NCBI Taxonomy" id="1077348"/>
    <lineage>
        <taxon>Eukaryota</taxon>
        <taxon>Fungi</taxon>
        <taxon>Dikarya</taxon>
        <taxon>Basidiomycota</taxon>
        <taxon>Agaricomycotina</taxon>
        <taxon>Agaricomycetes</taxon>
        <taxon>Polyporales</taxon>
        <taxon>Polyporaceae</taxon>
        <taxon>Ganoderma</taxon>
    </lineage>
</organism>
<dbReference type="SUPFAM" id="SSF53720">
    <property type="entry name" value="ALDH-like"/>
    <property type="match status" value="1"/>
</dbReference>
<protein>
    <recommendedName>
        <fullName evidence="3">Aldehyde dehydrogenase domain-containing protein</fullName>
    </recommendedName>
</protein>
<accession>A0A2G8SMK8</accession>
<dbReference type="STRING" id="1077348.A0A2G8SMK8"/>
<dbReference type="GO" id="GO:0005737">
    <property type="term" value="C:cytoplasm"/>
    <property type="evidence" value="ECO:0007669"/>
    <property type="project" value="TreeGrafter"/>
</dbReference>
<sequence length="376" mass="41409">MWALVEAAQVIPQIHARAREEFRSGKTQSIAFRKEQIAQVGYLVKDNEDRFKDALKRDLGRPPLETEFLEFAQVYNDVAKAYSSVDKWAAPTRAEFDLGVWAMSPKYTAEPKGVVLIISPFNCPIMLSLSPLVGAIAGGNATVIKPSEHAPATCALLVELVPKYLDPDLYRVVTGGIPEAKKICVAPEYVLVPAHLQDAFVDAVKEVYHSFFPDGPETSESFGRIVSEAHTQRIKNLIDDTRGSIVFGGGADMSKKYIAPTLVRDVPRNDSLMREEIFGPVLLVIPVKDVDEAIAFINERDHPLVIHVFSQDKAFQKKVFSRTHSGSAVANDTMLIVGIPGLPMGGTGESGYGYFTGKDMFDQFTHKRASIDTPGW</sequence>
<feature type="domain" description="Aldehyde dehydrogenase" evidence="3">
    <location>
        <begin position="171"/>
        <end position="367"/>
    </location>
</feature>
<dbReference type="Proteomes" id="UP000230002">
    <property type="component" value="Unassembled WGS sequence"/>
</dbReference>
<dbReference type="Gene3D" id="3.40.605.10">
    <property type="entry name" value="Aldehyde Dehydrogenase, Chain A, domain 1"/>
    <property type="match status" value="2"/>
</dbReference>
<comment type="caution">
    <text evidence="4">The sequence shown here is derived from an EMBL/GenBank/DDBJ whole genome shotgun (WGS) entry which is preliminary data.</text>
</comment>
<dbReference type="OrthoDB" id="440325at2759"/>
<keyword evidence="5" id="KW-1185">Reference proteome</keyword>
<dbReference type="InterPro" id="IPR016163">
    <property type="entry name" value="Ald_DH_C"/>
</dbReference>
<evidence type="ECO:0000259" key="3">
    <source>
        <dbReference type="Pfam" id="PF00171"/>
    </source>
</evidence>
<dbReference type="PANTHER" id="PTHR43570">
    <property type="entry name" value="ALDEHYDE DEHYDROGENASE"/>
    <property type="match status" value="1"/>
</dbReference>
<gene>
    <name evidence="4" type="ORF">GSI_02778</name>
</gene>
<dbReference type="PANTHER" id="PTHR43570:SF16">
    <property type="entry name" value="ALDEHYDE DEHYDROGENASE TYPE III, ISOFORM Q"/>
    <property type="match status" value="1"/>
</dbReference>
<dbReference type="InterPro" id="IPR015590">
    <property type="entry name" value="Aldehyde_DH_dom"/>
</dbReference>
<dbReference type="GO" id="GO:0006081">
    <property type="term" value="P:aldehyde metabolic process"/>
    <property type="evidence" value="ECO:0007669"/>
    <property type="project" value="InterPro"/>
</dbReference>
<evidence type="ECO:0000256" key="1">
    <source>
        <dbReference type="ARBA" id="ARBA00009986"/>
    </source>
</evidence>
<dbReference type="Gene3D" id="3.40.309.10">
    <property type="entry name" value="Aldehyde Dehydrogenase, Chain A, domain 2"/>
    <property type="match status" value="1"/>
</dbReference>
<proteinExistence type="inferred from homology"/>
<dbReference type="AlphaFoldDB" id="A0A2G8SMK8"/>
<comment type="similarity">
    <text evidence="1">Belongs to the aldehyde dehydrogenase family.</text>
</comment>
<dbReference type="GO" id="GO:0004029">
    <property type="term" value="F:aldehyde dehydrogenase (NAD+) activity"/>
    <property type="evidence" value="ECO:0007669"/>
    <property type="project" value="TreeGrafter"/>
</dbReference>
<keyword evidence="2" id="KW-0560">Oxidoreductase</keyword>
<dbReference type="InterPro" id="IPR012394">
    <property type="entry name" value="Aldehyde_DH_NAD(P)"/>
</dbReference>
<dbReference type="EMBL" id="AYKW01000004">
    <property type="protein sequence ID" value="PIL34991.1"/>
    <property type="molecule type" value="Genomic_DNA"/>
</dbReference>
<dbReference type="InterPro" id="IPR016162">
    <property type="entry name" value="Ald_DH_N"/>
</dbReference>
<evidence type="ECO:0000313" key="4">
    <source>
        <dbReference type="EMBL" id="PIL34991.1"/>
    </source>
</evidence>
<name>A0A2G8SMK8_9APHY</name>
<evidence type="ECO:0000313" key="5">
    <source>
        <dbReference type="Proteomes" id="UP000230002"/>
    </source>
</evidence>